<reference evidence="2" key="1">
    <citation type="submission" date="2017-01" db="EMBL/GenBank/DDBJ databases">
        <authorList>
            <person name="Wang Y."/>
            <person name="White M."/>
            <person name="Kvist S."/>
            <person name="Moncalvo J.-M."/>
        </authorList>
    </citation>
    <scope>NUCLEOTIDE SEQUENCE [LARGE SCALE GENOMIC DNA]</scope>
    <source>
        <strain evidence="2">COL-18-3</strain>
    </source>
</reference>
<accession>A0A1R1PH37</accession>
<protein>
    <recommendedName>
        <fullName evidence="3">RPA-interacting protein N-terminal domain-containing protein</fullName>
    </recommendedName>
</protein>
<organism evidence="1 2">
    <name type="scientific">Zancudomyces culisetae</name>
    <name type="common">Gut fungus</name>
    <name type="synonym">Smittium culisetae</name>
    <dbReference type="NCBI Taxonomy" id="1213189"/>
    <lineage>
        <taxon>Eukaryota</taxon>
        <taxon>Fungi</taxon>
        <taxon>Fungi incertae sedis</taxon>
        <taxon>Zoopagomycota</taxon>
        <taxon>Kickxellomycotina</taxon>
        <taxon>Harpellomycetes</taxon>
        <taxon>Harpellales</taxon>
        <taxon>Legeriomycetaceae</taxon>
        <taxon>Zancudomyces</taxon>
    </lineage>
</organism>
<evidence type="ECO:0000313" key="2">
    <source>
        <dbReference type="Proteomes" id="UP000188320"/>
    </source>
</evidence>
<comment type="caution">
    <text evidence="1">The sequence shown here is derived from an EMBL/GenBank/DDBJ whole genome shotgun (WGS) entry which is preliminary data.</text>
</comment>
<proteinExistence type="predicted"/>
<sequence length="205" mass="23425">MSHGSFSSPPRSSASNFRNLSNSSYYNRRLNAKNNWKAEFRDKCYDRFNLNRLKAFQSHRGIHAFPIDSTISKSCSFTPTGSPDDNEILGIIKQEWEIFQIQNKNLDLGLKTDSDFLSNLETEIFNEILSQKSDIPTCTKTSFLPSHQLLTEIPVNGYPSHPNSGSHSAYLSRQPNDTVNEEDLVMDYFDCEESIMNDYLCSLNM</sequence>
<dbReference type="AlphaFoldDB" id="A0A1R1PH37"/>
<evidence type="ECO:0008006" key="3">
    <source>
        <dbReference type="Google" id="ProtNLM"/>
    </source>
</evidence>
<evidence type="ECO:0000313" key="1">
    <source>
        <dbReference type="EMBL" id="OMH80172.1"/>
    </source>
</evidence>
<keyword evidence="2" id="KW-1185">Reference proteome</keyword>
<name>A0A1R1PH37_ZANCU</name>
<dbReference type="Proteomes" id="UP000188320">
    <property type="component" value="Unassembled WGS sequence"/>
</dbReference>
<dbReference type="EMBL" id="LSSK01001279">
    <property type="protein sequence ID" value="OMH80172.1"/>
    <property type="molecule type" value="Genomic_DNA"/>
</dbReference>
<gene>
    <name evidence="1" type="ORF">AX774_g6395</name>
</gene>